<organism evidence="1">
    <name type="scientific">uncultured marine phage</name>
    <dbReference type="NCBI Taxonomy" id="707152"/>
    <lineage>
        <taxon>Viruses</taxon>
        <taxon>environmental samples</taxon>
    </lineage>
</organism>
<dbReference type="EMBL" id="OU342829">
    <property type="protein sequence ID" value="CAG7580250.1"/>
    <property type="molecule type" value="Genomic_DNA"/>
</dbReference>
<accession>A0A8D9CCV2</accession>
<sequence>MTKCYEVSSKRFLLTARESRTVYNREENISIPCRDEELFDSLNVGDFVGVDKRGEVVKRISKERYILSAFRLGCESVALNK</sequence>
<proteinExistence type="predicted"/>
<reference evidence="1" key="1">
    <citation type="submission" date="2021-06" db="EMBL/GenBank/DDBJ databases">
        <authorList>
            <person name="Gannon L."/>
            <person name="Redgwell R T."/>
            <person name="Michniewski S."/>
            <person name="Harrison D C."/>
            <person name="Millard A."/>
        </authorList>
    </citation>
    <scope>NUCLEOTIDE SEQUENCE</scope>
</reference>
<evidence type="ECO:0000313" key="1">
    <source>
        <dbReference type="EMBL" id="CAG7580250.1"/>
    </source>
</evidence>
<name>A0A8D9CCV2_9VIRU</name>
<protein>
    <submittedName>
        <fullName evidence="1">Uncharacterized protein</fullName>
    </submittedName>
</protein>
<gene>
    <name evidence="1" type="ORF">SLAVMIC_00322</name>
</gene>